<evidence type="ECO:0000313" key="1">
    <source>
        <dbReference type="EMBL" id="AGH97531.1"/>
    </source>
</evidence>
<protein>
    <submittedName>
        <fullName evidence="1">Uncharacterized protein</fullName>
    </submittedName>
</protein>
<dbReference type="KEGG" id="man:A11S_707"/>
<dbReference type="EMBL" id="CP003538">
    <property type="protein sequence ID" value="AGH97531.1"/>
    <property type="molecule type" value="Genomic_DNA"/>
</dbReference>
<name>M4VHM2_9BACT</name>
<organism evidence="1 2">
    <name type="scientific">Micavibrio aeruginosavorus EPB</name>
    <dbReference type="NCBI Taxonomy" id="349215"/>
    <lineage>
        <taxon>Bacteria</taxon>
        <taxon>Pseudomonadati</taxon>
        <taxon>Bdellovibrionota</taxon>
        <taxon>Bdellovibrionia</taxon>
        <taxon>Bdellovibrionales</taxon>
        <taxon>Pseudobdellovibrionaceae</taxon>
        <taxon>Micavibrio</taxon>
    </lineage>
</organism>
<dbReference type="STRING" id="349215.A11S_707"/>
<proteinExistence type="predicted"/>
<gene>
    <name evidence="1" type="ORF">A11S_707</name>
</gene>
<dbReference type="AlphaFoldDB" id="M4VHM2"/>
<accession>M4VHM2</accession>
<reference evidence="1 2" key="1">
    <citation type="journal article" date="2013" name="ISME J.">
        <title>By their genes ye shall know them: genomic signatures of predatory bacteria.</title>
        <authorList>
            <person name="Pasternak Z."/>
            <person name="Pietrokovski S."/>
            <person name="Rotem O."/>
            <person name="Gophna U."/>
            <person name="Lurie-Weinberger M.N."/>
            <person name="Jurkevitch E."/>
        </authorList>
    </citation>
    <scope>NUCLEOTIDE SEQUENCE [LARGE SCALE GENOMIC DNA]</scope>
    <source>
        <strain evidence="1">EPB</strain>
    </source>
</reference>
<dbReference type="Proteomes" id="UP000011932">
    <property type="component" value="Chromosome"/>
</dbReference>
<sequence length="41" mass="4858">MRSFFYILSEILIGKCWDSPTLFWELFYVIINKKSAIVADV</sequence>
<evidence type="ECO:0000313" key="2">
    <source>
        <dbReference type="Proteomes" id="UP000011932"/>
    </source>
</evidence>
<dbReference type="HOGENOM" id="CLU_3272729_0_0_5"/>